<feature type="binding site" evidence="6">
    <location>
        <begin position="159"/>
        <end position="166"/>
    </location>
    <ligand>
        <name>ATP</name>
        <dbReference type="ChEBI" id="CHEBI:30616"/>
    </ligand>
</feature>
<reference evidence="11" key="1">
    <citation type="submission" date="2021-01" db="EMBL/GenBank/DDBJ databases">
        <authorList>
            <person name="Corre E."/>
            <person name="Pelletier E."/>
            <person name="Niang G."/>
            <person name="Scheremetjew M."/>
            <person name="Finn R."/>
            <person name="Kale V."/>
            <person name="Holt S."/>
            <person name="Cochrane G."/>
            <person name="Meng A."/>
            <person name="Brown T."/>
            <person name="Cohen L."/>
        </authorList>
    </citation>
    <scope>NUCLEOTIDE SEQUENCE</scope>
</reference>
<dbReference type="InterPro" id="IPR027417">
    <property type="entry name" value="P-loop_NTPase"/>
</dbReference>
<dbReference type="Gene3D" id="3.40.850.10">
    <property type="entry name" value="Kinesin motor domain"/>
    <property type="match status" value="1"/>
</dbReference>
<dbReference type="GO" id="GO:0016020">
    <property type="term" value="C:membrane"/>
    <property type="evidence" value="ECO:0007669"/>
    <property type="project" value="TreeGrafter"/>
</dbReference>
<dbReference type="Gene3D" id="2.30.42.10">
    <property type="match status" value="1"/>
</dbReference>
<dbReference type="SMART" id="SM00242">
    <property type="entry name" value="MYSc"/>
    <property type="match status" value="1"/>
</dbReference>
<dbReference type="PROSITE" id="PS51456">
    <property type="entry name" value="MYOSIN_MOTOR"/>
    <property type="match status" value="1"/>
</dbReference>
<feature type="region of interest" description="Disordered" evidence="8">
    <location>
        <begin position="964"/>
        <end position="1017"/>
    </location>
</feature>
<dbReference type="GO" id="GO:0051015">
    <property type="term" value="F:actin filament binding"/>
    <property type="evidence" value="ECO:0007669"/>
    <property type="project" value="TreeGrafter"/>
</dbReference>
<evidence type="ECO:0000256" key="3">
    <source>
        <dbReference type="ARBA" id="ARBA00023123"/>
    </source>
</evidence>
<evidence type="ECO:0000256" key="7">
    <source>
        <dbReference type="SAM" id="Coils"/>
    </source>
</evidence>
<dbReference type="GO" id="GO:0016459">
    <property type="term" value="C:myosin complex"/>
    <property type="evidence" value="ECO:0007669"/>
    <property type="project" value="UniProtKB-KW"/>
</dbReference>
<keyword evidence="1 6" id="KW-0547">Nucleotide-binding</keyword>
<dbReference type="Gene3D" id="1.20.5.190">
    <property type="match status" value="1"/>
</dbReference>
<evidence type="ECO:0000259" key="10">
    <source>
        <dbReference type="PROSITE" id="PS51456"/>
    </source>
</evidence>
<dbReference type="Gene3D" id="1.10.10.820">
    <property type="match status" value="1"/>
</dbReference>
<organism evidence="11">
    <name type="scientific">Noctiluca scintillans</name>
    <name type="common">Sea sparkle</name>
    <name type="synonym">Red tide dinoflagellate</name>
    <dbReference type="NCBI Taxonomy" id="2966"/>
    <lineage>
        <taxon>Eukaryota</taxon>
        <taxon>Sar</taxon>
        <taxon>Alveolata</taxon>
        <taxon>Dinophyceae</taxon>
        <taxon>Noctilucales</taxon>
        <taxon>Noctilucaceae</taxon>
        <taxon>Noctiluca</taxon>
    </lineage>
</organism>
<feature type="domain" description="PDZ" evidence="9">
    <location>
        <begin position="1258"/>
        <end position="1324"/>
    </location>
</feature>
<keyword evidence="5 6" id="KW-0009">Actin-binding</keyword>
<gene>
    <name evidence="11" type="ORF">NSCI0253_LOCUS24443</name>
</gene>
<dbReference type="InterPro" id="IPR001609">
    <property type="entry name" value="Myosin_head_motor_dom-like"/>
</dbReference>
<dbReference type="SUPFAM" id="SSF50156">
    <property type="entry name" value="PDZ domain-like"/>
    <property type="match status" value="1"/>
</dbReference>
<dbReference type="PRINTS" id="PR00193">
    <property type="entry name" value="MYOSINHEAVY"/>
</dbReference>
<accession>A0A7S1ADB9</accession>
<dbReference type="Gene3D" id="1.20.120.720">
    <property type="entry name" value="Myosin VI head, motor domain, U50 subdomain"/>
    <property type="match status" value="1"/>
</dbReference>
<evidence type="ECO:0000256" key="8">
    <source>
        <dbReference type="SAM" id="MobiDB-lite"/>
    </source>
</evidence>
<dbReference type="InterPro" id="IPR000048">
    <property type="entry name" value="IQ_motif_EF-hand-BS"/>
</dbReference>
<dbReference type="EMBL" id="HBFQ01034690">
    <property type="protein sequence ID" value="CAD8850093.1"/>
    <property type="molecule type" value="Transcribed_RNA"/>
</dbReference>
<evidence type="ECO:0000313" key="11">
    <source>
        <dbReference type="EMBL" id="CAD8850093.1"/>
    </source>
</evidence>
<dbReference type="SUPFAM" id="SSF52540">
    <property type="entry name" value="P-loop containing nucleoside triphosphate hydrolases"/>
    <property type="match status" value="2"/>
</dbReference>
<protein>
    <recommendedName>
        <fullName evidence="12">Myosin motor domain-containing protein</fullName>
    </recommendedName>
</protein>
<keyword evidence="4 6" id="KW-0505">Motor protein</keyword>
<dbReference type="Pfam" id="PF00063">
    <property type="entry name" value="Myosin_head"/>
    <property type="match status" value="1"/>
</dbReference>
<keyword evidence="7" id="KW-0175">Coiled coil</keyword>
<proteinExistence type="inferred from homology"/>
<dbReference type="InterPro" id="IPR036034">
    <property type="entry name" value="PDZ_sf"/>
</dbReference>
<dbReference type="PANTHER" id="PTHR13140">
    <property type="entry name" value="MYOSIN"/>
    <property type="match status" value="1"/>
</dbReference>
<evidence type="ECO:0000256" key="1">
    <source>
        <dbReference type="ARBA" id="ARBA00022741"/>
    </source>
</evidence>
<dbReference type="PANTHER" id="PTHR13140:SF706">
    <property type="entry name" value="DILUTE CLASS UNCONVENTIONAL MYOSIN, ISOFORM C"/>
    <property type="match status" value="1"/>
</dbReference>
<evidence type="ECO:0000256" key="6">
    <source>
        <dbReference type="PROSITE-ProRule" id="PRU00782"/>
    </source>
</evidence>
<dbReference type="PROSITE" id="PS50096">
    <property type="entry name" value="IQ"/>
    <property type="match status" value="4"/>
</dbReference>
<dbReference type="Gene3D" id="1.20.58.530">
    <property type="match status" value="1"/>
</dbReference>
<dbReference type="Pfam" id="PF00612">
    <property type="entry name" value="IQ"/>
    <property type="match status" value="3"/>
</dbReference>
<feature type="domain" description="Myosin motor" evidence="10">
    <location>
        <begin position="64"/>
        <end position="756"/>
    </location>
</feature>
<dbReference type="GO" id="GO:0007015">
    <property type="term" value="P:actin filament organization"/>
    <property type="evidence" value="ECO:0007669"/>
    <property type="project" value="TreeGrafter"/>
</dbReference>
<dbReference type="InterPro" id="IPR036961">
    <property type="entry name" value="Kinesin_motor_dom_sf"/>
</dbReference>
<evidence type="ECO:0000256" key="4">
    <source>
        <dbReference type="ARBA" id="ARBA00023175"/>
    </source>
</evidence>
<name>A0A7S1ADB9_NOCSC</name>
<evidence type="ECO:0000256" key="2">
    <source>
        <dbReference type="ARBA" id="ARBA00022840"/>
    </source>
</evidence>
<dbReference type="CDD" id="cd00124">
    <property type="entry name" value="MYSc"/>
    <property type="match status" value="1"/>
</dbReference>
<comment type="similarity">
    <text evidence="6">Belongs to the TRAFAC class myosin-kinesin ATPase superfamily. Myosin family.</text>
</comment>
<dbReference type="SMART" id="SM00228">
    <property type="entry name" value="PDZ"/>
    <property type="match status" value="1"/>
</dbReference>
<dbReference type="GO" id="GO:0005524">
    <property type="term" value="F:ATP binding"/>
    <property type="evidence" value="ECO:0007669"/>
    <property type="project" value="UniProtKB-UniRule"/>
</dbReference>
<evidence type="ECO:0008006" key="12">
    <source>
        <dbReference type="Google" id="ProtNLM"/>
    </source>
</evidence>
<evidence type="ECO:0000256" key="5">
    <source>
        <dbReference type="ARBA" id="ARBA00023203"/>
    </source>
</evidence>
<feature type="region of interest" description="Actin-binding" evidence="6">
    <location>
        <begin position="611"/>
        <end position="633"/>
    </location>
</feature>
<dbReference type="CDD" id="cd00136">
    <property type="entry name" value="PDZ_canonical"/>
    <property type="match status" value="1"/>
</dbReference>
<feature type="compositionally biased region" description="Basic and acidic residues" evidence="8">
    <location>
        <begin position="969"/>
        <end position="978"/>
    </location>
</feature>
<dbReference type="GO" id="GO:0000146">
    <property type="term" value="F:microfilament motor activity"/>
    <property type="evidence" value="ECO:0007669"/>
    <property type="project" value="TreeGrafter"/>
</dbReference>
<dbReference type="Gene3D" id="1.20.5.4820">
    <property type="match status" value="1"/>
</dbReference>
<keyword evidence="3 6" id="KW-0518">Myosin</keyword>
<dbReference type="GO" id="GO:0005737">
    <property type="term" value="C:cytoplasm"/>
    <property type="evidence" value="ECO:0007669"/>
    <property type="project" value="TreeGrafter"/>
</dbReference>
<sequence>MEGAKVYVSDGDWQKATIVATLGGGKYRVQLEAWEGGAVGDLIEVDASKLGGTLPFQNANMPPEGFPNMTNLDHLHEAALLHNLRARFFGGVGPYTYTAEIVIAVNPYQWFPDLYTEEVRKEYLVFDRAKLPPHVYATSSAAYSGLQETREDQAILVSGESGAGKTETVKILMGHLALIASSEDSLHIKRIVDSNPLLESFGNAQTVRNDNSSRFGKFIELELNSSCRLVGSSCRTYLLEKSRVVGQDAGERNYHIFYQMMASDCGRFGIHLGTRETMRYTRLGQSKIDRIEGKLDSERFEDTIRALEMVGVEGDTVTQLMRALALVLLLGELEFETLDGAEDTAAFGGAPSVAAEAAQMLGVDVHLLEKSLTTRTIRTRNEEMIKPLSTENSAASRDALAKELYSRVFDWLVQCICAATAAGGGQVNHFIGLLDIFGFESFAINRFEQLCINYANEKLQQKFTLDVFKSVQQEYSEEGIPWDRIEFKDNAPVLALIEAKLGIIAMLNEEGVRPKGSNEIFVSKLVSVHKADPAFSTPKVGKLREVQFSVRHYAGEVTYTTTGWLERNKDTISDDVTALMCQSTNPLIVSIFGALGKAGKATVATQFKNSLAQLMETIGKTHTQYVRCIKPNKTKSPTLVENPMVLDQLRCAGVIEAIRISRAGFPARMPLKEFSQRFAIVARVEAGLKDPASGSTERAQAAASAVAVLASDADDRDKGRYLISALAPESRELYEIGRTRMYFKKGVLESMEDRRALLIQAAATELVRFVRGYQARQRFRRKLHAVVLVQARRRMHAARTVYLVMRSVVIFCQALRRGSVARQCTRELLRHLRSTRLQAAWRSYQAQKQFSRVRSAAVMVQSVIRGRVCRRQYLVIQSEAKEHMNLENRLKDLEAKLAAKSSEMSTPPAEIMQALEDLGKENKKLHMELDQMRTENRNLRRQVQELRAAQESRGALVSFFSRSAAATAEKTEKADRERKGRRHSRGPKPPLRRLSGIRDDESTGASPPYTPRDLQLTPRETARNAEKHEPDLGVLDEVTPQPLCVYRPLSEFWEDMPNEGIPLLKSGTEVHVKLGPNLLMVDHKCRNLVWSNGMNVASGYRRSMGFYLERRAERRSDRPRSSIIGGLLNSDSTYDHMPGPGDEGCLGLAFAIRSSHTNKYVLVGGMLDGYCLLVTGEKPEDAAVFTIMPLQGAEAQSAVGDTVAKYAFVMRLLGENRCLSLRKDGYVTTTVVSDDDTNIETRTMAASIECLMPSTSYEITVYEQQIGLTVGVDLPLTVSRIVTTSTGEPGPAERTGRVRVGDEIKYVNGQDITGFPRKDVLSMISCRRPVTLGFTTTMQL</sequence>
<evidence type="ECO:0000259" key="9">
    <source>
        <dbReference type="PROSITE" id="PS50106"/>
    </source>
</evidence>
<dbReference type="InterPro" id="IPR001478">
    <property type="entry name" value="PDZ"/>
</dbReference>
<dbReference type="PROSITE" id="PS50106">
    <property type="entry name" value="PDZ"/>
    <property type="match status" value="1"/>
</dbReference>
<keyword evidence="2 6" id="KW-0067">ATP-binding</keyword>
<dbReference type="SMART" id="SM00015">
    <property type="entry name" value="IQ"/>
    <property type="match status" value="5"/>
</dbReference>
<feature type="coiled-coil region" evidence="7">
    <location>
        <begin position="876"/>
        <end position="952"/>
    </location>
</feature>